<dbReference type="Pfam" id="PF00275">
    <property type="entry name" value="EPSP_synthase"/>
    <property type="match status" value="1"/>
</dbReference>
<evidence type="ECO:0000256" key="2">
    <source>
        <dbReference type="ARBA" id="ARBA00004811"/>
    </source>
</evidence>
<feature type="binding site" evidence="9">
    <location>
        <position position="93"/>
    </location>
    <ligand>
        <name>phosphoenolpyruvate</name>
        <dbReference type="ChEBI" id="CHEBI:58702"/>
    </ligand>
</feature>
<evidence type="ECO:0000259" key="10">
    <source>
        <dbReference type="Pfam" id="PF00275"/>
    </source>
</evidence>
<comment type="subcellular location">
    <subcellularLocation>
        <location evidence="9">Cytoplasm</location>
    </subcellularLocation>
</comment>
<keyword evidence="4 9" id="KW-0963">Cytoplasm</keyword>
<feature type="binding site" evidence="9">
    <location>
        <position position="20"/>
    </location>
    <ligand>
        <name>3-phosphoshikimate</name>
        <dbReference type="ChEBI" id="CHEBI:145989"/>
    </ligand>
</feature>
<comment type="catalytic activity">
    <reaction evidence="8">
        <text>3-phosphoshikimate + phosphoenolpyruvate = 5-O-(1-carboxyvinyl)-3-phosphoshikimate + phosphate</text>
        <dbReference type="Rhea" id="RHEA:21256"/>
        <dbReference type="ChEBI" id="CHEBI:43474"/>
        <dbReference type="ChEBI" id="CHEBI:57701"/>
        <dbReference type="ChEBI" id="CHEBI:58702"/>
        <dbReference type="ChEBI" id="CHEBI:145989"/>
        <dbReference type="EC" id="2.5.1.19"/>
    </reaction>
    <physiologicalReaction direction="left-to-right" evidence="8">
        <dbReference type="Rhea" id="RHEA:21257"/>
    </physiologicalReaction>
</comment>
<feature type="binding site" evidence="9">
    <location>
        <position position="168"/>
    </location>
    <ligand>
        <name>3-phosphoshikimate</name>
        <dbReference type="ChEBI" id="CHEBI:145989"/>
    </ligand>
</feature>
<evidence type="ECO:0000256" key="7">
    <source>
        <dbReference type="ARBA" id="ARBA00023141"/>
    </source>
</evidence>
<protein>
    <recommendedName>
        <fullName evidence="9">3-phosphoshikimate 1-carboxyvinyltransferase</fullName>
        <ecNumber evidence="9">2.5.1.19</ecNumber>
    </recommendedName>
    <alternativeName>
        <fullName evidence="9">5-enolpyruvylshikimate-3-phosphate synthase</fullName>
        <shortName evidence="9">EPSP synthase</shortName>
        <shortName evidence="9">EPSPS</shortName>
    </alternativeName>
</protein>
<feature type="binding site" evidence="9">
    <location>
        <position position="345"/>
    </location>
    <ligand>
        <name>phosphoenolpyruvate</name>
        <dbReference type="ChEBI" id="CHEBI:58702"/>
    </ligand>
</feature>
<keyword evidence="6 9" id="KW-0808">Transferase</keyword>
<keyword evidence="5 9" id="KW-0028">Amino-acid biosynthesis</keyword>
<comment type="caution">
    <text evidence="11">The sequence shown here is derived from an EMBL/GenBank/DDBJ whole genome shotgun (WGS) entry which is preliminary data.</text>
</comment>
<evidence type="ECO:0000313" key="11">
    <source>
        <dbReference type="EMBL" id="SMP20419.1"/>
    </source>
</evidence>
<dbReference type="NCBIfam" id="TIGR01356">
    <property type="entry name" value="aroA"/>
    <property type="match status" value="1"/>
</dbReference>
<dbReference type="GO" id="GO:0009423">
    <property type="term" value="P:chorismate biosynthetic process"/>
    <property type="evidence" value="ECO:0007669"/>
    <property type="project" value="UniProtKB-UniRule"/>
</dbReference>
<reference evidence="11" key="1">
    <citation type="submission" date="2017-05" db="EMBL/GenBank/DDBJ databases">
        <authorList>
            <person name="Varghese N."/>
            <person name="Submissions S."/>
        </authorList>
    </citation>
    <scope>NUCLEOTIDE SEQUENCE</scope>
    <source>
        <strain evidence="11">DSM 45262</strain>
    </source>
</reference>
<evidence type="ECO:0000313" key="12">
    <source>
        <dbReference type="Proteomes" id="UP001157946"/>
    </source>
</evidence>
<dbReference type="GO" id="GO:0005737">
    <property type="term" value="C:cytoplasm"/>
    <property type="evidence" value="ECO:0007669"/>
    <property type="project" value="UniProtKB-SubCell"/>
</dbReference>
<evidence type="ECO:0000256" key="6">
    <source>
        <dbReference type="ARBA" id="ARBA00022679"/>
    </source>
</evidence>
<dbReference type="GO" id="GO:0009073">
    <property type="term" value="P:aromatic amino acid family biosynthetic process"/>
    <property type="evidence" value="ECO:0007669"/>
    <property type="project" value="UniProtKB-KW"/>
</dbReference>
<name>A0AA45WPJ1_9BACL</name>
<feature type="binding site" evidence="9">
    <location>
        <position position="387"/>
    </location>
    <ligand>
        <name>phosphoenolpyruvate</name>
        <dbReference type="ChEBI" id="CHEBI:58702"/>
    </ligand>
</feature>
<comment type="caution">
    <text evidence="9">Lacks conserved residue(s) required for the propagation of feature annotation.</text>
</comment>
<comment type="pathway">
    <text evidence="2 9">Metabolic intermediate biosynthesis; chorismate biosynthesis; chorismate from D-erythrose 4-phosphate and phosphoenolpyruvate: step 6/7.</text>
</comment>
<dbReference type="AlphaFoldDB" id="A0AA45WPJ1"/>
<dbReference type="InterPro" id="IPR001986">
    <property type="entry name" value="Enolpyruvate_Tfrase_dom"/>
</dbReference>
<dbReference type="HAMAP" id="MF_00210">
    <property type="entry name" value="EPSP_synth"/>
    <property type="match status" value="1"/>
</dbReference>
<dbReference type="Proteomes" id="UP001157946">
    <property type="component" value="Unassembled WGS sequence"/>
</dbReference>
<dbReference type="PANTHER" id="PTHR21090">
    <property type="entry name" value="AROM/DEHYDROQUINATE SYNTHASE"/>
    <property type="match status" value="1"/>
</dbReference>
<dbReference type="RefSeq" id="WP_284724285.1">
    <property type="nucleotide sequence ID" value="NZ_FXTU01000003.1"/>
</dbReference>
<dbReference type="PROSITE" id="PS00885">
    <property type="entry name" value="EPSP_SYNTHASE_2"/>
    <property type="match status" value="1"/>
</dbReference>
<feature type="binding site" evidence="9">
    <location>
        <position position="121"/>
    </location>
    <ligand>
        <name>phosphoenolpyruvate</name>
        <dbReference type="ChEBI" id="CHEBI:58702"/>
    </ligand>
</feature>
<evidence type="ECO:0000256" key="4">
    <source>
        <dbReference type="ARBA" id="ARBA00022490"/>
    </source>
</evidence>
<dbReference type="PIRSF" id="PIRSF000505">
    <property type="entry name" value="EPSPS"/>
    <property type="match status" value="1"/>
</dbReference>
<comment type="similarity">
    <text evidence="3 9">Belongs to the EPSP synthase family.</text>
</comment>
<evidence type="ECO:0000256" key="5">
    <source>
        <dbReference type="ARBA" id="ARBA00022605"/>
    </source>
</evidence>
<dbReference type="InterPro" id="IPR006264">
    <property type="entry name" value="EPSP_synthase"/>
</dbReference>
<dbReference type="Gene3D" id="3.65.10.10">
    <property type="entry name" value="Enolpyruvate transferase domain"/>
    <property type="match status" value="2"/>
</dbReference>
<dbReference type="InterPro" id="IPR036968">
    <property type="entry name" value="Enolpyruvate_Tfrase_sf"/>
</dbReference>
<feature type="binding site" evidence="9">
    <location>
        <position position="166"/>
    </location>
    <ligand>
        <name>3-phosphoshikimate</name>
        <dbReference type="ChEBI" id="CHEBI:145989"/>
    </ligand>
</feature>
<evidence type="ECO:0000256" key="8">
    <source>
        <dbReference type="ARBA" id="ARBA00044633"/>
    </source>
</evidence>
<dbReference type="EC" id="2.5.1.19" evidence="9"/>
<evidence type="ECO:0000256" key="9">
    <source>
        <dbReference type="HAMAP-Rule" id="MF_00210"/>
    </source>
</evidence>
<feature type="binding site" evidence="9">
    <location>
        <position position="25"/>
    </location>
    <ligand>
        <name>3-phosphoshikimate</name>
        <dbReference type="ChEBI" id="CHEBI:145989"/>
    </ligand>
</feature>
<dbReference type="PROSITE" id="PS00104">
    <property type="entry name" value="EPSP_SYNTHASE_1"/>
    <property type="match status" value="1"/>
</dbReference>
<keyword evidence="12" id="KW-1185">Reference proteome</keyword>
<dbReference type="FunFam" id="3.65.10.10:FF:000006">
    <property type="entry name" value="3-phosphoshikimate 1-carboxyvinyltransferase"/>
    <property type="match status" value="1"/>
</dbReference>
<comment type="subunit">
    <text evidence="9">Monomer.</text>
</comment>
<accession>A0AA45WPJ1</accession>
<keyword evidence="7 9" id="KW-0057">Aromatic amino acid biosynthesis</keyword>
<proteinExistence type="inferred from homology"/>
<gene>
    <name evidence="9" type="primary">aroA</name>
    <name evidence="11" type="ORF">SAMN06265361_103385</name>
</gene>
<organism evidence="11 12">
    <name type="scientific">Laceyella tengchongensis</name>
    <dbReference type="NCBI Taxonomy" id="574699"/>
    <lineage>
        <taxon>Bacteria</taxon>
        <taxon>Bacillati</taxon>
        <taxon>Bacillota</taxon>
        <taxon>Bacilli</taxon>
        <taxon>Bacillales</taxon>
        <taxon>Thermoactinomycetaceae</taxon>
        <taxon>Laceyella</taxon>
    </lineage>
</organism>
<feature type="binding site" evidence="9">
    <location>
        <position position="21"/>
    </location>
    <ligand>
        <name>3-phosphoshikimate</name>
        <dbReference type="ChEBI" id="CHEBI:145989"/>
    </ligand>
</feature>
<dbReference type="SUPFAM" id="SSF55205">
    <property type="entry name" value="EPT/RTPC-like"/>
    <property type="match status" value="1"/>
</dbReference>
<dbReference type="FunFam" id="3.65.10.10:FF:000005">
    <property type="entry name" value="3-phosphoshikimate 1-carboxyvinyltransferase"/>
    <property type="match status" value="1"/>
</dbReference>
<feature type="binding site" evidence="9">
    <location>
        <position position="20"/>
    </location>
    <ligand>
        <name>phosphoenolpyruvate</name>
        <dbReference type="ChEBI" id="CHEBI:58702"/>
    </ligand>
</feature>
<feature type="domain" description="Enolpyruvate transferase" evidence="10">
    <location>
        <begin position="6"/>
        <end position="419"/>
    </location>
</feature>
<dbReference type="InterPro" id="IPR023193">
    <property type="entry name" value="EPSP_synthase_CS"/>
</dbReference>
<dbReference type="InterPro" id="IPR013792">
    <property type="entry name" value="RNA3'P_cycl/enolpyr_Trfase_a/b"/>
</dbReference>
<sequence length="425" mass="44877">MIRTSQRKPFRATVTVPGDKSISHRSIMFGAVANGTTEIEGFLPGADCLSTIRCFQQMGVEIERLSETAVRVRGRGFEGLKEAASPLDVGNSGTTIRLMLGLLSGVPIYSTLIGDESIARRPMKRVVDPLRKMGARIDGREDGRFTPIGVRGGALQGITYESPVASAQVKSCLLLAGLNAEGDTVVREPAQSRDHTERMLPGFGVELEANGTEVRIKGGQTLTGTKVRVPGDISSAAFILAAALMVPGSQVTVEHVGLNPTRTGILDAFRMMGAEVRTEITAHWCNEPVGNVTVSCNDLHGVEIGGALIPRLIDEIPILAVVATQAHGTTVIKDAQELKVKETNRIATTAKELRKLGASVEETEDGLIIEGGTQLSGGHCHSHGDHRIGMAMAIAGFAASGDVVVEGTEAMDVSFPGFAGLIAQL</sequence>
<feature type="active site" description="Proton acceptor" evidence="9">
    <location>
        <position position="314"/>
    </location>
</feature>
<evidence type="ECO:0000256" key="3">
    <source>
        <dbReference type="ARBA" id="ARBA00009948"/>
    </source>
</evidence>
<dbReference type="EMBL" id="FXTU01000003">
    <property type="protein sequence ID" value="SMP20419.1"/>
    <property type="molecule type" value="Genomic_DNA"/>
</dbReference>
<dbReference type="GO" id="GO:0003866">
    <property type="term" value="F:3-phosphoshikimate 1-carboxyvinyltransferase activity"/>
    <property type="evidence" value="ECO:0007669"/>
    <property type="project" value="UniProtKB-UniRule"/>
</dbReference>
<feature type="binding site" evidence="9">
    <location>
        <position position="314"/>
    </location>
    <ligand>
        <name>3-phosphoshikimate</name>
        <dbReference type="ChEBI" id="CHEBI:145989"/>
    </ligand>
</feature>
<evidence type="ECO:0000256" key="1">
    <source>
        <dbReference type="ARBA" id="ARBA00002174"/>
    </source>
</evidence>
<feature type="binding site" evidence="9">
    <location>
        <position position="341"/>
    </location>
    <ligand>
        <name>3-phosphoshikimate</name>
        <dbReference type="ChEBI" id="CHEBI:145989"/>
    </ligand>
</feature>
<feature type="binding site" evidence="9">
    <location>
        <position position="168"/>
    </location>
    <ligand>
        <name>phosphoenolpyruvate</name>
        <dbReference type="ChEBI" id="CHEBI:58702"/>
    </ligand>
</feature>
<dbReference type="GO" id="GO:0008652">
    <property type="term" value="P:amino acid biosynthetic process"/>
    <property type="evidence" value="ECO:0007669"/>
    <property type="project" value="UniProtKB-KW"/>
</dbReference>
<dbReference type="PANTHER" id="PTHR21090:SF5">
    <property type="entry name" value="PENTAFUNCTIONAL AROM POLYPEPTIDE"/>
    <property type="match status" value="1"/>
</dbReference>
<comment type="function">
    <text evidence="1 9">Catalyzes the transfer of the enolpyruvyl moiety of phosphoenolpyruvate (PEP) to the 5-hydroxyl of shikimate-3-phosphate (S3P) to produce enolpyruvyl shikimate-3-phosphate and inorganic phosphate.</text>
</comment>
<dbReference type="CDD" id="cd01556">
    <property type="entry name" value="EPSP_synthase"/>
    <property type="match status" value="1"/>
</dbReference>